<comment type="caution">
    <text evidence="3">The sequence shown here is derived from an EMBL/GenBank/DDBJ whole genome shotgun (WGS) entry which is preliminary data.</text>
</comment>
<evidence type="ECO:0000256" key="2">
    <source>
        <dbReference type="SAM" id="Phobius"/>
    </source>
</evidence>
<name>A0ABV8UV94_9BACL</name>
<dbReference type="Proteomes" id="UP001595733">
    <property type="component" value="Unassembled WGS sequence"/>
</dbReference>
<evidence type="ECO:0000256" key="1">
    <source>
        <dbReference type="SAM" id="Coils"/>
    </source>
</evidence>
<evidence type="ECO:0000313" key="4">
    <source>
        <dbReference type="Proteomes" id="UP001595733"/>
    </source>
</evidence>
<protein>
    <recommendedName>
        <fullName evidence="5">Swarming motility protein SwrB</fullName>
    </recommendedName>
</protein>
<keyword evidence="2" id="KW-0812">Transmembrane</keyword>
<keyword evidence="4" id="KW-1185">Reference proteome</keyword>
<evidence type="ECO:0008006" key="5">
    <source>
        <dbReference type="Google" id="ProtNLM"/>
    </source>
</evidence>
<gene>
    <name evidence="3" type="ORF">ACFO0S_09335</name>
</gene>
<evidence type="ECO:0000313" key="3">
    <source>
        <dbReference type="EMBL" id="MFC4355247.1"/>
    </source>
</evidence>
<keyword evidence="2" id="KW-1133">Transmembrane helix</keyword>
<feature type="transmembrane region" description="Helical" evidence="2">
    <location>
        <begin position="6"/>
        <end position="23"/>
    </location>
</feature>
<keyword evidence="2" id="KW-0472">Membrane</keyword>
<reference evidence="4" key="1">
    <citation type="journal article" date="2019" name="Int. J. Syst. Evol. Microbiol.">
        <title>The Global Catalogue of Microorganisms (GCM) 10K type strain sequencing project: providing services to taxonomists for standard genome sequencing and annotation.</title>
        <authorList>
            <consortium name="The Broad Institute Genomics Platform"/>
            <consortium name="The Broad Institute Genome Sequencing Center for Infectious Disease"/>
            <person name="Wu L."/>
            <person name="Ma J."/>
        </authorList>
    </citation>
    <scope>NUCLEOTIDE SEQUENCE [LARGE SCALE GENOMIC DNA]</scope>
    <source>
        <strain evidence="4">CCUG 50353</strain>
    </source>
</reference>
<dbReference type="EMBL" id="JBHSEF010000022">
    <property type="protein sequence ID" value="MFC4355247.1"/>
    <property type="molecule type" value="Genomic_DNA"/>
</dbReference>
<feature type="coiled-coil region" evidence="1">
    <location>
        <begin position="23"/>
        <end position="57"/>
    </location>
</feature>
<proteinExistence type="predicted"/>
<dbReference type="RefSeq" id="WP_378141655.1">
    <property type="nucleotide sequence ID" value="NZ_JBHSEF010000022.1"/>
</dbReference>
<sequence length="169" mass="19077">MEVILYAIIFVMILLHIRSFYLLQQFKKTKNEIERSNQQLEDQLQEFLSAVEIKNQELVSEVEGYIATAQKPVVRRQEVSIPVENKQEVVVPVKKKPAPKKKPTPSTPTHVAATYQQNAGVGSKAADELEQIRLYDKQGKTVSEIAALLGRAESEVNLLLFMARKESNG</sequence>
<organism evidence="3 4">
    <name type="scientific">Chryseomicrobium palamuruense</name>
    <dbReference type="NCBI Taxonomy" id="682973"/>
    <lineage>
        <taxon>Bacteria</taxon>
        <taxon>Bacillati</taxon>
        <taxon>Bacillota</taxon>
        <taxon>Bacilli</taxon>
        <taxon>Bacillales</taxon>
        <taxon>Caryophanaceae</taxon>
        <taxon>Chryseomicrobium</taxon>
    </lineage>
</organism>
<accession>A0ABV8UV94</accession>
<keyword evidence="1" id="KW-0175">Coiled coil</keyword>